<feature type="compositionally biased region" description="Polar residues" evidence="6">
    <location>
        <begin position="254"/>
        <end position="295"/>
    </location>
</feature>
<evidence type="ECO:0000256" key="6">
    <source>
        <dbReference type="SAM" id="MobiDB-lite"/>
    </source>
</evidence>
<evidence type="ECO:0008006" key="9">
    <source>
        <dbReference type="Google" id="ProtNLM"/>
    </source>
</evidence>
<dbReference type="InterPro" id="IPR011025">
    <property type="entry name" value="GproteinA_insert"/>
</dbReference>
<dbReference type="SMART" id="SM00275">
    <property type="entry name" value="G_alpha"/>
    <property type="match status" value="1"/>
</dbReference>
<sequence>MALAARPFHANHAPFVDSGNDDPLARALQPPQDESPDQREMREQMQREASRISSEIDEDIQESRKAFERRKRAIKILLLGELHVSRCRLPRAAFVSRSFVPSDVHAVGMLQHWNTEIIKIPPSVYSSFSTFLGQAESGKSTTLKNFQLAFSPLHFRSEKLAWKTIVQLNLIRSIKHLLEVLQLEWTEQQQQQQNLPHPPTRPSSRPSSPPSALSPSSQLAAASGSTVAQMPMSAKARGKMPAHLALKMEMSMNNSLNVNGSSTGSRPPSNGTGTQPNQRATTIRFSTATSGSGLTDNHRRIRMRLLPLLAIEEELTKKLFPASASGGALETSELGVSVVSVSGEVVLRPPIREVCVRAGSGWKGLLSQFTGDNNVKTKRPGNNNEGIDNPTTVLAACKDDIVTLWEDPIVRGVLRKRGVRLMDMPGFFLNDAARIASLTYDPTDDDIVRARLRTLGVEEHRFTMESGAYPGSEWYIYDVGGSRMVRPHWIPYFDDVQAIIFLAPLAFNLMLEEDPKVNRLEDSISLWREICSNQLLSKTTLILFLNKMDILQATLAAGIRVQKYVPSYGDQPNDVTHVVKYFRDKFRGYHKRLSPKTRPFYWHETSVIDTHATAVILVGGMFLLFHLNNSATHILSATSVREGILRAHLQSVNVI</sequence>
<evidence type="ECO:0000256" key="2">
    <source>
        <dbReference type="ARBA" id="ARBA00023134"/>
    </source>
</evidence>
<dbReference type="SUPFAM" id="SSF47895">
    <property type="entry name" value="Transducin (alpha subunit), insertion domain"/>
    <property type="match status" value="1"/>
</dbReference>
<organism evidence="7 8">
    <name type="scientific">Antrodiella citrinella</name>
    <dbReference type="NCBI Taxonomy" id="2447956"/>
    <lineage>
        <taxon>Eukaryota</taxon>
        <taxon>Fungi</taxon>
        <taxon>Dikarya</taxon>
        <taxon>Basidiomycota</taxon>
        <taxon>Agaricomycotina</taxon>
        <taxon>Agaricomycetes</taxon>
        <taxon>Polyporales</taxon>
        <taxon>Steccherinaceae</taxon>
        <taxon>Antrodiella</taxon>
    </lineage>
</organism>
<proteinExistence type="predicted"/>
<dbReference type="AlphaFoldDB" id="A0A4S4MMH0"/>
<keyword evidence="5" id="KW-0460">Magnesium</keyword>
<dbReference type="Gene3D" id="3.40.50.300">
    <property type="entry name" value="P-loop containing nucleotide triphosphate hydrolases"/>
    <property type="match status" value="2"/>
</dbReference>
<dbReference type="GO" id="GO:0007188">
    <property type="term" value="P:adenylate cyclase-modulating G protein-coupled receptor signaling pathway"/>
    <property type="evidence" value="ECO:0007669"/>
    <property type="project" value="TreeGrafter"/>
</dbReference>
<dbReference type="GO" id="GO:0005834">
    <property type="term" value="C:heterotrimeric G-protein complex"/>
    <property type="evidence" value="ECO:0007669"/>
    <property type="project" value="TreeGrafter"/>
</dbReference>
<keyword evidence="3" id="KW-0807">Transducer</keyword>
<dbReference type="InterPro" id="IPR027417">
    <property type="entry name" value="P-loop_NTPase"/>
</dbReference>
<dbReference type="Gene3D" id="1.10.400.10">
    <property type="entry name" value="GI Alpha 1, domain 2-like"/>
    <property type="match status" value="1"/>
</dbReference>
<protein>
    <recommendedName>
        <fullName evidence="9">G-alpha-domain-containing protein</fullName>
    </recommendedName>
</protein>
<comment type="caution">
    <text evidence="7">The sequence shown here is derived from an EMBL/GenBank/DDBJ whole genome shotgun (WGS) entry which is preliminary data.</text>
</comment>
<dbReference type="GO" id="GO:0003924">
    <property type="term" value="F:GTPase activity"/>
    <property type="evidence" value="ECO:0007669"/>
    <property type="project" value="InterPro"/>
</dbReference>
<dbReference type="Pfam" id="PF00503">
    <property type="entry name" value="G-alpha"/>
    <property type="match status" value="1"/>
</dbReference>
<dbReference type="PANTHER" id="PTHR10218">
    <property type="entry name" value="GTP-BINDING PROTEIN ALPHA SUBUNIT"/>
    <property type="match status" value="1"/>
</dbReference>
<reference evidence="7 8" key="1">
    <citation type="submission" date="2019-02" db="EMBL/GenBank/DDBJ databases">
        <title>Genome sequencing of the rare red list fungi Antrodiella citrinella (Flaviporus citrinellus).</title>
        <authorList>
            <person name="Buettner E."/>
            <person name="Kellner H."/>
        </authorList>
    </citation>
    <scope>NUCLEOTIDE SEQUENCE [LARGE SCALE GENOMIC DNA]</scope>
    <source>
        <strain evidence="7 8">DSM 108506</strain>
    </source>
</reference>
<feature type="compositionally biased region" description="Basic and acidic residues" evidence="6">
    <location>
        <begin position="36"/>
        <end position="50"/>
    </location>
</feature>
<evidence type="ECO:0000256" key="3">
    <source>
        <dbReference type="ARBA" id="ARBA00023224"/>
    </source>
</evidence>
<dbReference type="GO" id="GO:0005737">
    <property type="term" value="C:cytoplasm"/>
    <property type="evidence" value="ECO:0007669"/>
    <property type="project" value="TreeGrafter"/>
</dbReference>
<dbReference type="SUPFAM" id="SSF52540">
    <property type="entry name" value="P-loop containing nucleoside triphosphate hydrolases"/>
    <property type="match status" value="1"/>
</dbReference>
<evidence type="ECO:0000256" key="4">
    <source>
        <dbReference type="PIRSR" id="PIRSR601019-1"/>
    </source>
</evidence>
<evidence type="ECO:0000313" key="8">
    <source>
        <dbReference type="Proteomes" id="UP000308730"/>
    </source>
</evidence>
<keyword evidence="8" id="KW-1185">Reference proteome</keyword>
<evidence type="ECO:0000256" key="1">
    <source>
        <dbReference type="ARBA" id="ARBA00022741"/>
    </source>
</evidence>
<dbReference type="EMBL" id="SGPM01000279">
    <property type="protein sequence ID" value="THH27114.1"/>
    <property type="molecule type" value="Genomic_DNA"/>
</dbReference>
<accession>A0A4S4MMH0</accession>
<dbReference type="PROSITE" id="PS51882">
    <property type="entry name" value="G_ALPHA"/>
    <property type="match status" value="1"/>
</dbReference>
<feature type="region of interest" description="Disordered" evidence="6">
    <location>
        <begin position="189"/>
        <end position="240"/>
    </location>
</feature>
<dbReference type="PRINTS" id="PR00318">
    <property type="entry name" value="GPROTEINA"/>
</dbReference>
<name>A0A4S4MMH0_9APHY</name>
<dbReference type="GO" id="GO:0031683">
    <property type="term" value="F:G-protein beta/gamma-subunit complex binding"/>
    <property type="evidence" value="ECO:0007669"/>
    <property type="project" value="InterPro"/>
</dbReference>
<gene>
    <name evidence="7" type="ORF">EUX98_g7075</name>
</gene>
<keyword evidence="2 4" id="KW-0342">GTP-binding</keyword>
<dbReference type="InterPro" id="IPR001019">
    <property type="entry name" value="Gprotein_alpha_su"/>
</dbReference>
<keyword evidence="1 4" id="KW-0547">Nucleotide-binding</keyword>
<evidence type="ECO:0000256" key="5">
    <source>
        <dbReference type="PIRSR" id="PIRSR601019-2"/>
    </source>
</evidence>
<dbReference type="FunFam" id="3.40.50.300:FF:000720">
    <property type="entry name" value="Guanine nucleotide-binding protein G(k) subunit alpha"/>
    <property type="match status" value="1"/>
</dbReference>
<dbReference type="OrthoDB" id="5817230at2759"/>
<dbReference type="GO" id="GO:0005525">
    <property type="term" value="F:GTP binding"/>
    <property type="evidence" value="ECO:0007669"/>
    <property type="project" value="UniProtKB-KW"/>
</dbReference>
<feature type="region of interest" description="Disordered" evidence="6">
    <location>
        <begin position="1"/>
        <end position="60"/>
    </location>
</feature>
<feature type="compositionally biased region" description="Low complexity" evidence="6">
    <location>
        <begin position="202"/>
        <end position="225"/>
    </location>
</feature>
<dbReference type="GO" id="GO:0046872">
    <property type="term" value="F:metal ion binding"/>
    <property type="evidence" value="ECO:0007669"/>
    <property type="project" value="UniProtKB-KW"/>
</dbReference>
<dbReference type="GO" id="GO:0001664">
    <property type="term" value="F:G protein-coupled receptor binding"/>
    <property type="evidence" value="ECO:0007669"/>
    <property type="project" value="TreeGrafter"/>
</dbReference>
<feature type="region of interest" description="Disordered" evidence="6">
    <location>
        <begin position="254"/>
        <end position="296"/>
    </location>
</feature>
<dbReference type="PANTHER" id="PTHR10218:SF360">
    <property type="entry name" value="GUANINE NUCLEOTIDE-BINDING PROTEIN SUBUNIT ALPHA HOMOLOG"/>
    <property type="match status" value="1"/>
</dbReference>
<feature type="binding site" evidence="4">
    <location>
        <begin position="546"/>
        <end position="549"/>
    </location>
    <ligand>
        <name>GTP</name>
        <dbReference type="ChEBI" id="CHEBI:37565"/>
    </ligand>
</feature>
<dbReference type="Proteomes" id="UP000308730">
    <property type="component" value="Unassembled WGS sequence"/>
</dbReference>
<evidence type="ECO:0000313" key="7">
    <source>
        <dbReference type="EMBL" id="THH27114.1"/>
    </source>
</evidence>
<keyword evidence="5" id="KW-0479">Metal-binding</keyword>
<feature type="binding site" evidence="5">
    <location>
        <position position="454"/>
    </location>
    <ligand>
        <name>Mg(2+)</name>
        <dbReference type="ChEBI" id="CHEBI:18420"/>
    </ligand>
</feature>